<dbReference type="GO" id="GO:0099402">
    <property type="term" value="P:plant organ development"/>
    <property type="evidence" value="ECO:0007669"/>
    <property type="project" value="UniProtKB-ARBA"/>
</dbReference>
<feature type="repeat" description="PPR" evidence="2">
    <location>
        <begin position="358"/>
        <end position="388"/>
    </location>
</feature>
<dbReference type="SUPFAM" id="SSF48452">
    <property type="entry name" value="TPR-like"/>
    <property type="match status" value="1"/>
</dbReference>
<dbReference type="GO" id="GO:0003723">
    <property type="term" value="F:RNA binding"/>
    <property type="evidence" value="ECO:0007669"/>
    <property type="project" value="InterPro"/>
</dbReference>
<accession>A0A022RTF4</accession>
<evidence type="ECO:0000256" key="1">
    <source>
        <dbReference type="ARBA" id="ARBA00022737"/>
    </source>
</evidence>
<feature type="repeat" description="PPR" evidence="2">
    <location>
        <begin position="145"/>
        <end position="175"/>
    </location>
</feature>
<dbReference type="NCBIfam" id="TIGR00756">
    <property type="entry name" value="PPR"/>
    <property type="match status" value="6"/>
</dbReference>
<dbReference type="Pfam" id="PF20431">
    <property type="entry name" value="E_motif"/>
    <property type="match status" value="1"/>
</dbReference>
<feature type="repeat" description="PPR" evidence="2">
    <location>
        <begin position="83"/>
        <end position="117"/>
    </location>
</feature>
<dbReference type="Pfam" id="PF13041">
    <property type="entry name" value="PPR_2"/>
    <property type="match status" value="2"/>
</dbReference>
<organism evidence="3 4">
    <name type="scientific">Erythranthe guttata</name>
    <name type="common">Yellow monkey flower</name>
    <name type="synonym">Mimulus guttatus</name>
    <dbReference type="NCBI Taxonomy" id="4155"/>
    <lineage>
        <taxon>Eukaryota</taxon>
        <taxon>Viridiplantae</taxon>
        <taxon>Streptophyta</taxon>
        <taxon>Embryophyta</taxon>
        <taxon>Tracheophyta</taxon>
        <taxon>Spermatophyta</taxon>
        <taxon>Magnoliopsida</taxon>
        <taxon>eudicotyledons</taxon>
        <taxon>Gunneridae</taxon>
        <taxon>Pentapetalae</taxon>
        <taxon>asterids</taxon>
        <taxon>lamiids</taxon>
        <taxon>Lamiales</taxon>
        <taxon>Phrymaceae</taxon>
        <taxon>Erythranthe</taxon>
    </lineage>
</organism>
<proteinExistence type="predicted"/>
<evidence type="ECO:0000313" key="3">
    <source>
        <dbReference type="EMBL" id="EYU43291.1"/>
    </source>
</evidence>
<dbReference type="EMBL" id="KI630264">
    <property type="protein sequence ID" value="EYU43291.1"/>
    <property type="molecule type" value="Genomic_DNA"/>
</dbReference>
<gene>
    <name evidence="3" type="ORF">MIMGU_mgv1a024519mg</name>
</gene>
<dbReference type="PROSITE" id="PS51375">
    <property type="entry name" value="PPR"/>
    <property type="match status" value="5"/>
</dbReference>
<feature type="repeat" description="PPR" evidence="2">
    <location>
        <begin position="176"/>
        <end position="210"/>
    </location>
</feature>
<dbReference type="PANTHER" id="PTHR47926">
    <property type="entry name" value="PENTATRICOPEPTIDE REPEAT-CONTAINING PROTEIN"/>
    <property type="match status" value="1"/>
</dbReference>
<dbReference type="AlphaFoldDB" id="A0A022RTF4"/>
<dbReference type="InterPro" id="IPR011990">
    <property type="entry name" value="TPR-like_helical_dom_sf"/>
</dbReference>
<protein>
    <recommendedName>
        <fullName evidence="5">Pentacotripeptide-repeat region of PRORP domain-containing protein</fullName>
    </recommendedName>
</protein>
<feature type="repeat" description="PPR" evidence="2">
    <location>
        <begin position="277"/>
        <end position="311"/>
    </location>
</feature>
<keyword evidence="4" id="KW-1185">Reference proteome</keyword>
<dbReference type="Pfam" id="PF01535">
    <property type="entry name" value="PPR"/>
    <property type="match status" value="2"/>
</dbReference>
<evidence type="ECO:0000256" key="2">
    <source>
        <dbReference type="PROSITE-ProRule" id="PRU00708"/>
    </source>
</evidence>
<reference evidence="3 4" key="1">
    <citation type="journal article" date="2013" name="Proc. Natl. Acad. Sci. U.S.A.">
        <title>Fine-scale variation in meiotic recombination in Mimulus inferred from population shotgun sequencing.</title>
        <authorList>
            <person name="Hellsten U."/>
            <person name="Wright K.M."/>
            <person name="Jenkins J."/>
            <person name="Shu S."/>
            <person name="Yuan Y."/>
            <person name="Wessler S.R."/>
            <person name="Schmutz J."/>
            <person name="Willis J.H."/>
            <person name="Rokhsar D.S."/>
        </authorList>
    </citation>
    <scope>NUCLEOTIDE SEQUENCE [LARGE SCALE GENOMIC DNA]</scope>
    <source>
        <strain evidence="4">cv. DUN x IM62</strain>
    </source>
</reference>
<keyword evidence="1" id="KW-0677">Repeat</keyword>
<dbReference type="PANTHER" id="PTHR47926:SF468">
    <property type="entry name" value="PENTATRICOPEPTIDE REPEAT-CONTAINING PROTEIN"/>
    <property type="match status" value="1"/>
</dbReference>
<dbReference type="InterPro" id="IPR046848">
    <property type="entry name" value="E_motif"/>
</dbReference>
<dbReference type="Pfam" id="PF12854">
    <property type="entry name" value="PPR_1"/>
    <property type="match status" value="2"/>
</dbReference>
<name>A0A022RTF4_ERYGU</name>
<dbReference type="GO" id="GO:0009451">
    <property type="term" value="P:RNA modification"/>
    <property type="evidence" value="ECO:0007669"/>
    <property type="project" value="InterPro"/>
</dbReference>
<dbReference type="InterPro" id="IPR046960">
    <property type="entry name" value="PPR_At4g14850-like_plant"/>
</dbReference>
<evidence type="ECO:0000313" key="4">
    <source>
        <dbReference type="Proteomes" id="UP000030748"/>
    </source>
</evidence>
<sequence length="467" mass="52636">MPTFRALFKSFYSLHRKTFTNSSTHASIAAARVKNRGVGPDRRHFKEPPSHDVYLSTKMISSHVENYRLADALHLFDETSEKDTVMWNLMIKGCVTCGNLDMGLRLFNEMPEKNVISWTTVINAFLKYGMIEEAKGLFRKMPVRDTASWNAMVHGFFVNRRVEEAIKLFEEMPDRNVISWTTMISGLDQHGRSDEALSYFVKMVGFGVKPTSNTFSCAITSCANVQDLYLGRQVHGHVLKLGYVSDMFITASLITFYANCKQIEECAKAFNEKFHPNVVVWTSLLTGYGANGKHENALGVFSNMIRVGIIPNQSSFTSALNSSREIEAFDWGKGIHCGAFKMGLENDCLTRYSKVEVKIEHYACMVDILCRSGELDEAERLVKEMPMEANLSVWLALLSGCRGPQADLEIAERAAKRIFCIDPKCGAAYVLMSNIYASAGKWNEVARIRRKMKEVGTVKQPGIQWID</sequence>
<dbReference type="FunFam" id="1.25.40.10:FF:000158">
    <property type="entry name" value="pentatricopeptide repeat-containing protein At2g33680"/>
    <property type="match status" value="1"/>
</dbReference>
<dbReference type="InterPro" id="IPR002885">
    <property type="entry name" value="PPR_rpt"/>
</dbReference>
<evidence type="ECO:0008006" key="5">
    <source>
        <dbReference type="Google" id="ProtNLM"/>
    </source>
</evidence>
<dbReference type="Gene3D" id="1.25.40.10">
    <property type="entry name" value="Tetratricopeptide repeat domain"/>
    <property type="match status" value="4"/>
</dbReference>
<dbReference type="Proteomes" id="UP000030748">
    <property type="component" value="Unassembled WGS sequence"/>
</dbReference>